<keyword evidence="10" id="KW-0998">Cell outer membrane</keyword>
<evidence type="ECO:0000259" key="13">
    <source>
        <dbReference type="Pfam" id="PF00593"/>
    </source>
</evidence>
<evidence type="ECO:0000256" key="11">
    <source>
        <dbReference type="RuleBase" id="RU003357"/>
    </source>
</evidence>
<comment type="similarity">
    <text evidence="11">Belongs to the TonB-dependent receptor family.</text>
</comment>
<reference evidence="15 16" key="1">
    <citation type="submission" date="2019-04" db="EMBL/GenBank/DDBJ databases">
        <title>Sphingomonas psychrotolerans sp. nov., isolated from soil in the Tianshan Mountains, Xinjiang, China.</title>
        <authorList>
            <person name="Luo Y."/>
            <person name="Sheng H."/>
        </authorList>
    </citation>
    <scope>NUCLEOTIDE SEQUENCE [LARGE SCALE GENOMIC DNA]</scope>
    <source>
        <strain evidence="15 16">ZFGT-11</strain>
    </source>
</reference>
<dbReference type="Pfam" id="PF07715">
    <property type="entry name" value="Plug"/>
    <property type="match status" value="1"/>
</dbReference>
<keyword evidence="3" id="KW-1134">Transmembrane beta strand</keyword>
<dbReference type="GO" id="GO:0006826">
    <property type="term" value="P:iron ion transport"/>
    <property type="evidence" value="ECO:0007669"/>
    <property type="project" value="UniProtKB-KW"/>
</dbReference>
<dbReference type="Proteomes" id="UP000306147">
    <property type="component" value="Unassembled WGS sequence"/>
</dbReference>
<dbReference type="PANTHER" id="PTHR32552">
    <property type="entry name" value="FERRICHROME IRON RECEPTOR-RELATED"/>
    <property type="match status" value="1"/>
</dbReference>
<organism evidence="15 16">
    <name type="scientific">Sphingomonas gei</name>
    <dbReference type="NCBI Taxonomy" id="1395960"/>
    <lineage>
        <taxon>Bacteria</taxon>
        <taxon>Pseudomonadati</taxon>
        <taxon>Pseudomonadota</taxon>
        <taxon>Alphaproteobacteria</taxon>
        <taxon>Sphingomonadales</taxon>
        <taxon>Sphingomonadaceae</taxon>
        <taxon>Sphingomonas</taxon>
    </lineage>
</organism>
<accession>A0A4S1X3M6</accession>
<dbReference type="InterPro" id="IPR039426">
    <property type="entry name" value="TonB-dep_rcpt-like"/>
</dbReference>
<keyword evidence="7" id="KW-0406">Ion transport</keyword>
<keyword evidence="5" id="KW-0812">Transmembrane</keyword>
<evidence type="ECO:0000256" key="4">
    <source>
        <dbReference type="ARBA" id="ARBA00022496"/>
    </source>
</evidence>
<evidence type="ECO:0000256" key="3">
    <source>
        <dbReference type="ARBA" id="ARBA00022452"/>
    </source>
</evidence>
<keyword evidence="9 11" id="KW-0472">Membrane</keyword>
<dbReference type="Gene3D" id="2.40.170.20">
    <property type="entry name" value="TonB-dependent receptor, beta-barrel domain"/>
    <property type="match status" value="1"/>
</dbReference>
<dbReference type="AlphaFoldDB" id="A0A4S1X3M6"/>
<evidence type="ECO:0000256" key="10">
    <source>
        <dbReference type="ARBA" id="ARBA00023237"/>
    </source>
</evidence>
<dbReference type="Gene3D" id="3.55.50.30">
    <property type="match status" value="1"/>
</dbReference>
<dbReference type="OrthoDB" id="9760333at2"/>
<evidence type="ECO:0000256" key="2">
    <source>
        <dbReference type="ARBA" id="ARBA00022448"/>
    </source>
</evidence>
<evidence type="ECO:0000256" key="12">
    <source>
        <dbReference type="SAM" id="SignalP"/>
    </source>
</evidence>
<keyword evidence="6" id="KW-0408">Iron</keyword>
<dbReference type="GO" id="GO:0009279">
    <property type="term" value="C:cell outer membrane"/>
    <property type="evidence" value="ECO:0007669"/>
    <property type="project" value="UniProtKB-SubCell"/>
</dbReference>
<name>A0A4S1X3M6_9SPHN</name>
<evidence type="ECO:0000256" key="6">
    <source>
        <dbReference type="ARBA" id="ARBA00023004"/>
    </source>
</evidence>
<keyword evidence="12" id="KW-0732">Signal</keyword>
<feature type="chain" id="PRO_5021014236" evidence="12">
    <location>
        <begin position="22"/>
        <end position="800"/>
    </location>
</feature>
<keyword evidence="15" id="KW-0675">Receptor</keyword>
<evidence type="ECO:0000256" key="1">
    <source>
        <dbReference type="ARBA" id="ARBA00004571"/>
    </source>
</evidence>
<evidence type="ECO:0000256" key="9">
    <source>
        <dbReference type="ARBA" id="ARBA00023136"/>
    </source>
</evidence>
<dbReference type="SUPFAM" id="SSF56935">
    <property type="entry name" value="Porins"/>
    <property type="match status" value="1"/>
</dbReference>
<keyword evidence="8 11" id="KW-0798">TonB box</keyword>
<evidence type="ECO:0000313" key="15">
    <source>
        <dbReference type="EMBL" id="TGX50343.1"/>
    </source>
</evidence>
<evidence type="ECO:0000256" key="7">
    <source>
        <dbReference type="ARBA" id="ARBA00023065"/>
    </source>
</evidence>
<gene>
    <name evidence="15" type="ORF">E5A73_18190</name>
</gene>
<keyword evidence="2" id="KW-0813">Transport</keyword>
<feature type="signal peptide" evidence="12">
    <location>
        <begin position="1"/>
        <end position="21"/>
    </location>
</feature>
<feature type="domain" description="TonB-dependent receptor plug" evidence="14">
    <location>
        <begin position="138"/>
        <end position="245"/>
    </location>
</feature>
<feature type="domain" description="TonB-dependent receptor-like beta-barrel" evidence="13">
    <location>
        <begin position="331"/>
        <end position="724"/>
    </location>
</feature>
<evidence type="ECO:0000256" key="5">
    <source>
        <dbReference type="ARBA" id="ARBA00022692"/>
    </source>
</evidence>
<dbReference type="Pfam" id="PF00593">
    <property type="entry name" value="TonB_dep_Rec_b-barrel"/>
    <property type="match status" value="1"/>
</dbReference>
<dbReference type="PANTHER" id="PTHR32552:SF81">
    <property type="entry name" value="TONB-DEPENDENT OUTER MEMBRANE RECEPTOR"/>
    <property type="match status" value="1"/>
</dbReference>
<evidence type="ECO:0000256" key="8">
    <source>
        <dbReference type="ARBA" id="ARBA00023077"/>
    </source>
</evidence>
<keyword evidence="4" id="KW-0410">Iron transport</keyword>
<evidence type="ECO:0000313" key="16">
    <source>
        <dbReference type="Proteomes" id="UP000306147"/>
    </source>
</evidence>
<dbReference type="InterPro" id="IPR000531">
    <property type="entry name" value="Beta-barrel_TonB"/>
</dbReference>
<evidence type="ECO:0000259" key="14">
    <source>
        <dbReference type="Pfam" id="PF07715"/>
    </source>
</evidence>
<keyword evidence="16" id="KW-1185">Reference proteome</keyword>
<dbReference type="InterPro" id="IPR012910">
    <property type="entry name" value="Plug_dom"/>
</dbReference>
<sequence>MVRPASPLALLSLTIASPALAQERAAEVDIGASRLDVAIKQLSRQTGTSIGFRESRLATTQVRAVRGRFTASQALERMLLGAAIRARRVAPATYLVEPFVKPPVAARRPPARQRPLAVEPPHGEILVTATKRDIPLGSYPGGVQIVDGSELSAAESLRGTEAIEARIASVASTHLGPGRNKLFIRGIADSSFVGPTQSTVGQYWGNSRITYSAPDPNLRLYDVKSVEVLEGPQGTLYGAGSLGGVVRVVPRSPDLQAFEGSAWGGVLAVQHGKPGMDGGAILNLPLKQDVIGLRALAFGSVEGGYIDDVARHLDDINRVRTFGGRAALRVDPGDDWTVDLNAVAQRIDGDDSQYAERSVGGLDRASSIAQPFRNDYWLVDLVARKRWGSLELTSSLGYAGQYVFERFEGPELADPASPEVQPTKSAAPAAYSQANRIAMTTGEVRLTRRGPNGTGWLLAASLLHNRARTNRRMEVAPFGTPLTGVLNQVEEATLYGEGTIEPLDRFTLTFGGRLTHASLSGSSEDVAEIVAFRIDPGARASRSETRFLPSLAAAYRAADRLTLFARYQQGFRPGGIAVRREYIQRFAGDRVTTLEAGARYRSPSLDFAASVSATQWTDIQADLIDGFGFPTTANAGDGRVLSIGMVSRWRPIAGLELDAALYLNDSKVTERFTVALPADLLTTAIDRLPNVADASGRLGAAYTAPLGTDLELTASGFARYVGKSTLGIGPILGRLQGDYLDTGFELRIGRERRGVSLAVTNLLDARGNRFALGSPFLIRDRDQTTPLRPRAVRLGFDLGF</sequence>
<comment type="caution">
    <text evidence="15">The sequence shown here is derived from an EMBL/GenBank/DDBJ whole genome shotgun (WGS) entry which is preliminary data.</text>
</comment>
<dbReference type="EMBL" id="SRXT01000007">
    <property type="protein sequence ID" value="TGX50343.1"/>
    <property type="molecule type" value="Genomic_DNA"/>
</dbReference>
<comment type="subcellular location">
    <subcellularLocation>
        <location evidence="1">Cell outer membrane</location>
        <topology evidence="1">Multi-pass membrane protein</topology>
    </subcellularLocation>
</comment>
<dbReference type="InterPro" id="IPR036942">
    <property type="entry name" value="Beta-barrel_TonB_sf"/>
</dbReference>
<proteinExistence type="inferred from homology"/>
<protein>
    <submittedName>
        <fullName evidence="15">TonB-dependent receptor</fullName>
    </submittedName>
</protein>